<keyword evidence="4" id="KW-0472">Membrane</keyword>
<dbReference type="InterPro" id="IPR019775">
    <property type="entry name" value="WD40_repeat_CS"/>
</dbReference>
<reference evidence="6 7" key="1">
    <citation type="submission" date="2013-12" db="EMBL/GenBank/DDBJ databases">
        <authorList>
            <person name="Cubeta M."/>
            <person name="Pakala S."/>
            <person name="Fedorova N."/>
            <person name="Thomas E."/>
            <person name="Dean R."/>
            <person name="Jabaji S."/>
            <person name="Neate S."/>
            <person name="Toda T."/>
            <person name="Tavantzis S."/>
            <person name="Vilgalys R."/>
            <person name="Bharathan N."/>
            <person name="Pakala S."/>
            <person name="Losada L.S."/>
            <person name="Zafar N."/>
            <person name="Nierman W."/>
        </authorList>
    </citation>
    <scope>NUCLEOTIDE SEQUENCE [LARGE SCALE GENOMIC DNA]</scope>
    <source>
        <strain evidence="6 7">123E</strain>
    </source>
</reference>
<feature type="repeat" description="WD" evidence="3">
    <location>
        <begin position="766"/>
        <end position="807"/>
    </location>
</feature>
<dbReference type="STRING" id="1423351.A0A074RH83"/>
<dbReference type="Gene3D" id="2.130.10.10">
    <property type="entry name" value="YVTN repeat-like/Quinoprotein amine dehydrogenase"/>
    <property type="match status" value="6"/>
</dbReference>
<dbReference type="PROSITE" id="PS00678">
    <property type="entry name" value="WD_REPEATS_1"/>
    <property type="match status" value="7"/>
</dbReference>
<dbReference type="GO" id="GO:1990234">
    <property type="term" value="C:transferase complex"/>
    <property type="evidence" value="ECO:0007669"/>
    <property type="project" value="UniProtKB-ARBA"/>
</dbReference>
<dbReference type="PRINTS" id="PR00320">
    <property type="entry name" value="GPROTEINBRPT"/>
</dbReference>
<dbReference type="SUPFAM" id="SSF50978">
    <property type="entry name" value="WD40 repeat-like"/>
    <property type="match status" value="2"/>
</dbReference>
<feature type="repeat" description="WD" evidence="3">
    <location>
        <begin position="853"/>
        <end position="894"/>
    </location>
</feature>
<organism evidence="6 7">
    <name type="scientific">Rhizoctonia solani 123E</name>
    <dbReference type="NCBI Taxonomy" id="1423351"/>
    <lineage>
        <taxon>Eukaryota</taxon>
        <taxon>Fungi</taxon>
        <taxon>Dikarya</taxon>
        <taxon>Basidiomycota</taxon>
        <taxon>Agaricomycotina</taxon>
        <taxon>Agaricomycetes</taxon>
        <taxon>Cantharellales</taxon>
        <taxon>Ceratobasidiaceae</taxon>
        <taxon>Rhizoctonia</taxon>
    </lineage>
</organism>
<feature type="repeat" description="WD" evidence="3">
    <location>
        <begin position="588"/>
        <end position="618"/>
    </location>
</feature>
<feature type="repeat" description="WD" evidence="3">
    <location>
        <begin position="808"/>
        <end position="842"/>
    </location>
</feature>
<dbReference type="EMBL" id="AZST01001076">
    <property type="protein sequence ID" value="KEP46491.1"/>
    <property type="molecule type" value="Genomic_DNA"/>
</dbReference>
<evidence type="ECO:0000313" key="6">
    <source>
        <dbReference type="EMBL" id="KEP46491.1"/>
    </source>
</evidence>
<dbReference type="InterPro" id="IPR036322">
    <property type="entry name" value="WD40_repeat_dom_sf"/>
</dbReference>
<dbReference type="SUPFAM" id="SSF52540">
    <property type="entry name" value="P-loop containing nucleoside triphosphate hydrolases"/>
    <property type="match status" value="1"/>
</dbReference>
<feature type="repeat" description="WD" evidence="3">
    <location>
        <begin position="631"/>
        <end position="672"/>
    </location>
</feature>
<dbReference type="Proteomes" id="UP000027456">
    <property type="component" value="Unassembled WGS sequence"/>
</dbReference>
<evidence type="ECO:0000256" key="4">
    <source>
        <dbReference type="SAM" id="Phobius"/>
    </source>
</evidence>
<dbReference type="InterPro" id="IPR001680">
    <property type="entry name" value="WD40_rpt"/>
</dbReference>
<feature type="repeat" description="WD" evidence="3">
    <location>
        <begin position="545"/>
        <end position="578"/>
    </location>
</feature>
<dbReference type="HOGENOM" id="CLU_000288_6_3_1"/>
<feature type="transmembrane region" description="Helical" evidence="4">
    <location>
        <begin position="454"/>
        <end position="478"/>
    </location>
</feature>
<keyword evidence="4" id="KW-1133">Transmembrane helix</keyword>
<dbReference type="Gene3D" id="3.40.50.300">
    <property type="entry name" value="P-loop containing nucleotide triphosphate hydrolases"/>
    <property type="match status" value="1"/>
</dbReference>
<evidence type="ECO:0000313" key="7">
    <source>
        <dbReference type="Proteomes" id="UP000027456"/>
    </source>
</evidence>
<accession>A0A074RH83</accession>
<evidence type="ECO:0000256" key="2">
    <source>
        <dbReference type="ARBA" id="ARBA00022737"/>
    </source>
</evidence>
<feature type="repeat" description="WD" evidence="3">
    <location>
        <begin position="721"/>
        <end position="762"/>
    </location>
</feature>
<evidence type="ECO:0000256" key="1">
    <source>
        <dbReference type="ARBA" id="ARBA00022574"/>
    </source>
</evidence>
<dbReference type="InterPro" id="IPR027417">
    <property type="entry name" value="P-loop_NTPase"/>
</dbReference>
<feature type="repeat" description="WD" evidence="3">
    <location>
        <begin position="979"/>
        <end position="1020"/>
    </location>
</feature>
<keyword evidence="7" id="KW-1185">Reference proteome</keyword>
<keyword evidence="4" id="KW-0812">Transmembrane</keyword>
<dbReference type="Pfam" id="PF00400">
    <property type="entry name" value="WD40"/>
    <property type="match status" value="13"/>
</dbReference>
<protein>
    <submittedName>
        <fullName evidence="6">Putative WD40-repeat protein (Notchless protein), related protein</fullName>
    </submittedName>
</protein>
<feature type="repeat" description="WD" evidence="3">
    <location>
        <begin position="1022"/>
        <end position="1063"/>
    </location>
</feature>
<dbReference type="PROSITE" id="PS50294">
    <property type="entry name" value="WD_REPEATS_REGION"/>
    <property type="match status" value="13"/>
</dbReference>
<dbReference type="PROSITE" id="PS50082">
    <property type="entry name" value="WD_REPEATS_2"/>
    <property type="match status" value="13"/>
</dbReference>
<keyword evidence="1 3" id="KW-0853">WD repeat</keyword>
<keyword evidence="2" id="KW-0677">Repeat</keyword>
<dbReference type="SMART" id="SM00320">
    <property type="entry name" value="WD40"/>
    <property type="match status" value="14"/>
</dbReference>
<comment type="caution">
    <text evidence="6">The sequence shown here is derived from an EMBL/GenBank/DDBJ whole genome shotgun (WGS) entry which is preliminary data.</text>
</comment>
<dbReference type="InterPro" id="IPR056884">
    <property type="entry name" value="NPHP3-like_N"/>
</dbReference>
<feature type="repeat" description="WD" evidence="3">
    <location>
        <begin position="674"/>
        <end position="708"/>
    </location>
</feature>
<dbReference type="InterPro" id="IPR020472">
    <property type="entry name" value="WD40_PAC1"/>
</dbReference>
<dbReference type="InterPro" id="IPR015943">
    <property type="entry name" value="WD40/YVTN_repeat-like_dom_sf"/>
</dbReference>
<feature type="repeat" description="WD" evidence="3">
    <location>
        <begin position="1064"/>
        <end position="1105"/>
    </location>
</feature>
<feature type="domain" description="Nephrocystin 3-like N-terminal" evidence="5">
    <location>
        <begin position="4"/>
        <end position="170"/>
    </location>
</feature>
<dbReference type="PANTHER" id="PTHR22847">
    <property type="entry name" value="WD40 REPEAT PROTEIN"/>
    <property type="match status" value="1"/>
</dbReference>
<dbReference type="Pfam" id="PF24883">
    <property type="entry name" value="NPHP3_N"/>
    <property type="match status" value="1"/>
</dbReference>
<dbReference type="PANTHER" id="PTHR22847:SF637">
    <property type="entry name" value="WD REPEAT DOMAIN 5B"/>
    <property type="match status" value="1"/>
</dbReference>
<dbReference type="GO" id="GO:0005634">
    <property type="term" value="C:nucleus"/>
    <property type="evidence" value="ECO:0007669"/>
    <property type="project" value="TreeGrafter"/>
</dbReference>
<sequence length="1233" mass="135794">CLDGTREAILNRITTWTQNRDNSETFMWISGQAGMGKTSVATSLCRYLDSIQALAGSFCCRHNDSNTNDPLALVNGLIYEIAARLPPYAHEVANAIRTNRTLCNAHFRLRYEGLIKGPLKRLKSLSTSTTLILIVDALDECGHDSRKKTTQILHNMSQLVPWLKVIITSRPEVDIVEYFRDHCAHQPVVHLQNYDASSDIRVYIQYKLGDLAKKEQWPDHDIDQLGSLAQGVFLWAALATKYITKSSILARSRLQKTLVNQKSPVTDHFDALYTRALQAAMKDDNDETKEAYHWCIGAILATSERKPLSIPNLQRLLSQTGRIEEGTLENIVENLGPLVLVTGGQYVEFYHPSFKDYITDPLRSNDLRIQLDLYKARFTNCCLTFMLQQLRFNICELESSHLLNSEVPDLEARINSHIGPVLNYACIHWIDHFVAAPNQTLVEVISKFMEGPQFLYWIEVLSLLGCVDIGVTGLSSLIVSWAKDAHRFLLSFYAAISASTPHLYVSALAFAPIKSLTAQRMRSHFPNTVSIVKGGNVNWHPCINTIFHSHAVQSLSISPDGLTIATGHSDGSVCLWDMWAGNPIFKALINHSTSVTSVAFSPCGRFVASSSYDSEIRVSTTLARDEPGYILVGHSSSVHSIAFSPVASLIASGSSDKTIRLWDTKSMQPIGMPYFGHTNRVSSVIFSPDGTKLASGSWDKTIRIWSVDQDCLRLIENPLLIAGHSDSVTCVKFSLNGSRLISGSVDETLRMWNVQDGMVIKSPSSPAKHFDSITSISYSSDGRFIASSSLDGGILLWNAETLALVSRPFGHSSAVISIGFSPDGRYIASGSSDMTTRAWEINACPKSLHTAPFIGHSSTVYAVAVFSDGTRFVSASADHTMREWDAQIGTSIGDPYIGHSNNVFWVALSPDETFIASSSYDKTMKLWNTNTHAVVNTYQHGSIIHRPVFSPDGALIAFGADDNVYLWESVGWKMVGEALKGHSKLVTSVAFSPDGAVIASASMDHTIQLWIIKTHSRSDQPLSGHKAGVQSVAFSPCGMRLVSGAEDKMIRVWDRKTGRTLFELAGHTQTVASVAFSPNGCSIVSGAYDMTVRLWNAKTGQSVGQPFTGHSASVRSVAFSPDGNYVISSSNDAAIRVWSLDTLHAGIEEVDLPNAFRWPTNPYELSSHLHRPGWVTHDQQSLAFWLPSEYQKPDQFLSTHAQTSSQAFLDYSKFVYGTNWTAVACDSAKHASV</sequence>
<proteinExistence type="predicted"/>
<name>A0A074RH83_9AGAM</name>
<feature type="non-terminal residue" evidence="6">
    <location>
        <position position="1"/>
    </location>
</feature>
<dbReference type="AlphaFoldDB" id="A0A074RH83"/>
<dbReference type="OrthoDB" id="538223at2759"/>
<gene>
    <name evidence="6" type="ORF">V565_195860</name>
</gene>
<feature type="transmembrane region" description="Helical" evidence="4">
    <location>
        <begin position="490"/>
        <end position="513"/>
    </location>
</feature>
<feature type="repeat" description="WD" evidence="3">
    <location>
        <begin position="1107"/>
        <end position="1142"/>
    </location>
</feature>
<evidence type="ECO:0000259" key="5">
    <source>
        <dbReference type="Pfam" id="PF24883"/>
    </source>
</evidence>
<feature type="repeat" description="WD" evidence="3">
    <location>
        <begin position="896"/>
        <end position="937"/>
    </location>
</feature>
<evidence type="ECO:0000256" key="3">
    <source>
        <dbReference type="PROSITE-ProRule" id="PRU00221"/>
    </source>
</evidence>
<dbReference type="CDD" id="cd00200">
    <property type="entry name" value="WD40"/>
    <property type="match status" value="3"/>
</dbReference>